<dbReference type="InterPro" id="IPR011559">
    <property type="entry name" value="Initiation_fac_2B_a/b/d"/>
</dbReference>
<dbReference type="EMBL" id="MCGR01000005">
    <property type="protein sequence ID" value="ORY89741.1"/>
    <property type="molecule type" value="Genomic_DNA"/>
</dbReference>
<dbReference type="InterPro" id="IPR005251">
    <property type="entry name" value="IF-M1Pi"/>
</dbReference>
<dbReference type="InterPro" id="IPR000649">
    <property type="entry name" value="IF-2B-related"/>
</dbReference>
<dbReference type="Gene3D" id="3.40.50.10470">
    <property type="entry name" value="Translation initiation factor eif-2b, domain 2"/>
    <property type="match status" value="1"/>
</dbReference>
<evidence type="ECO:0008006" key="8">
    <source>
        <dbReference type="Google" id="ProtNLM"/>
    </source>
</evidence>
<dbReference type="GO" id="GO:0046523">
    <property type="term" value="F:S-methyl-5-thioribose-1-phosphate isomerase activity"/>
    <property type="evidence" value="ECO:0007669"/>
    <property type="project" value="TreeGrafter"/>
</dbReference>
<dbReference type="PANTHER" id="PTHR43475">
    <property type="entry name" value="METHYLTHIORIBOSE-1-PHOSPHATE ISOMERASE"/>
    <property type="match status" value="1"/>
</dbReference>
<accession>A0A1Y2G2A5</accession>
<evidence type="ECO:0000256" key="1">
    <source>
        <dbReference type="ARBA" id="ARBA00007251"/>
    </source>
</evidence>
<dbReference type="InterPro" id="IPR027363">
    <property type="entry name" value="M1Pi_N"/>
</dbReference>
<reference evidence="6 7" key="1">
    <citation type="submission" date="2016-07" db="EMBL/GenBank/DDBJ databases">
        <title>Pervasive Adenine N6-methylation of Active Genes in Fungi.</title>
        <authorList>
            <consortium name="DOE Joint Genome Institute"/>
            <person name="Mondo S.J."/>
            <person name="Dannebaum R.O."/>
            <person name="Kuo R.C."/>
            <person name="Labutti K."/>
            <person name="Haridas S."/>
            <person name="Kuo A."/>
            <person name="Salamov A."/>
            <person name="Ahrendt S.R."/>
            <person name="Lipzen A."/>
            <person name="Sullivan W."/>
            <person name="Andreopoulos W.B."/>
            <person name="Clum A."/>
            <person name="Lindquist E."/>
            <person name="Daum C."/>
            <person name="Ramamoorthy G.K."/>
            <person name="Gryganskyi A."/>
            <person name="Culley D."/>
            <person name="Magnuson J.K."/>
            <person name="James T.Y."/>
            <person name="O'Malley M.A."/>
            <person name="Stajich J.E."/>
            <person name="Spatafora J.W."/>
            <person name="Visel A."/>
            <person name="Grigoriev I.V."/>
        </authorList>
    </citation>
    <scope>NUCLEOTIDE SEQUENCE [LARGE SCALE GENOMIC DNA]</scope>
    <source>
        <strain evidence="6 7">62-1032</strain>
    </source>
</reference>
<evidence type="ECO:0000313" key="6">
    <source>
        <dbReference type="EMBL" id="ORY89741.1"/>
    </source>
</evidence>
<name>A0A1Y2G2A5_9BASI</name>
<dbReference type="InterPro" id="IPR037171">
    <property type="entry name" value="NagB/RpiA_transferase-like"/>
</dbReference>
<keyword evidence="3" id="KW-0413">Isomerase</keyword>
<feature type="region of interest" description="Disordered" evidence="5">
    <location>
        <begin position="1"/>
        <end position="24"/>
    </location>
</feature>
<dbReference type="Gene3D" id="1.20.120.420">
    <property type="entry name" value="translation initiation factor eif-2b, domain 1"/>
    <property type="match status" value="1"/>
</dbReference>
<evidence type="ECO:0000256" key="5">
    <source>
        <dbReference type="SAM" id="MobiDB-lite"/>
    </source>
</evidence>
<comment type="similarity">
    <text evidence="1 4">Belongs to the eIF-2B alpha/beta/delta subunits family.</text>
</comment>
<dbReference type="FunCoup" id="A0A1Y2G2A5">
    <property type="interactions" value="268"/>
</dbReference>
<evidence type="ECO:0000313" key="7">
    <source>
        <dbReference type="Proteomes" id="UP000193467"/>
    </source>
</evidence>
<comment type="caution">
    <text evidence="6">The sequence shown here is derived from an EMBL/GenBank/DDBJ whole genome shotgun (WGS) entry which is preliminary data.</text>
</comment>
<organism evidence="6 7">
    <name type="scientific">Leucosporidium creatinivorum</name>
    <dbReference type="NCBI Taxonomy" id="106004"/>
    <lineage>
        <taxon>Eukaryota</taxon>
        <taxon>Fungi</taxon>
        <taxon>Dikarya</taxon>
        <taxon>Basidiomycota</taxon>
        <taxon>Pucciniomycotina</taxon>
        <taxon>Microbotryomycetes</taxon>
        <taxon>Leucosporidiales</taxon>
        <taxon>Leucosporidium</taxon>
    </lineage>
</organism>
<keyword evidence="7" id="KW-1185">Reference proteome</keyword>
<dbReference type="Pfam" id="PF01008">
    <property type="entry name" value="IF-2B"/>
    <property type="match status" value="1"/>
</dbReference>
<evidence type="ECO:0000256" key="3">
    <source>
        <dbReference type="ARBA" id="ARBA00023235"/>
    </source>
</evidence>
<evidence type="ECO:0000256" key="2">
    <source>
        <dbReference type="ARBA" id="ARBA00023167"/>
    </source>
</evidence>
<proteinExistence type="inferred from homology"/>
<dbReference type="GO" id="GO:0019509">
    <property type="term" value="P:L-methionine salvage from methylthioadenosine"/>
    <property type="evidence" value="ECO:0007669"/>
    <property type="project" value="TreeGrafter"/>
</dbReference>
<keyword evidence="2" id="KW-0028">Amino-acid biosynthesis</keyword>
<dbReference type="InterPro" id="IPR042529">
    <property type="entry name" value="IF_2B-like_C"/>
</dbReference>
<dbReference type="STRING" id="106004.A0A1Y2G2A5"/>
<dbReference type="Proteomes" id="UP000193467">
    <property type="component" value="Unassembled WGS sequence"/>
</dbReference>
<sequence>MSTAIAVSGPPQSSSSCPFSPTENHQVGYTTSRLPTVDAASIALHHALHAFKPTTPNYAYDDYSEAFNFNELRLPEEMEREWYIVAFRSTRAADSPSRDLYEADRLAHEEAVSAGGLLAYWYGAPNSHGSNLATCIWMSRAHAVKATSGPKHVEAMRLAMAMYANYDLERYVLRKVKGETGVTVEQMAVTTPLTAFRITGGRTFEQAQSVEIIDQLLLPHTIRWEQVSTIEEAFAAIKSMKVRDSWRSCHRFSRFARNRFRAPHAPLGQSLALLSLLLKQTAYLLTSRPTAVNLLEALSRIESAAKQATEAGADGHQLARKVVDVAVGVWDEDRERNVAIGDNGARWILEKLEREGTIEKGEKINVLTVCNTGSLATSAYGTALGVITSLHHMGRLSHAYYAQTGPYQQGARLTSMELASLGIENTMVCDTAIGALIAEKRVHLFVAGADRIAANGDTANKISTYQISLLCSSPHPFSPNPPIPVLVAAPVTTLDLAMDSGRSIIIEQRPSWEACTVRGRVVEVDEMIKSGGKIEPAQEGVDVEVATVLVTPPNTRAWNPAFDVTPASLIAGIVTELGVAKKEQGAEYDLRSFVKAGKQ</sequence>
<dbReference type="NCBIfam" id="TIGR00512">
    <property type="entry name" value="salvage_mtnA"/>
    <property type="match status" value="1"/>
</dbReference>
<dbReference type="PANTHER" id="PTHR43475:SF1">
    <property type="entry name" value="METHYLTHIORIBOSE-1-PHOSPHATE ISOMERASE"/>
    <property type="match status" value="1"/>
</dbReference>
<dbReference type="SUPFAM" id="SSF100950">
    <property type="entry name" value="NagB/RpiA/CoA transferase-like"/>
    <property type="match status" value="1"/>
</dbReference>
<keyword evidence="2" id="KW-0486">Methionine biosynthesis</keyword>
<dbReference type="NCBIfam" id="NF004326">
    <property type="entry name" value="PRK05720.1"/>
    <property type="match status" value="1"/>
</dbReference>
<dbReference type="FunFam" id="1.20.120.420:FF:000003">
    <property type="entry name" value="Methylthioribose-1-phosphate isomerase"/>
    <property type="match status" value="1"/>
</dbReference>
<gene>
    <name evidence="6" type="ORF">BCR35DRAFT_320498</name>
</gene>
<evidence type="ECO:0000256" key="4">
    <source>
        <dbReference type="RuleBase" id="RU003814"/>
    </source>
</evidence>
<protein>
    <recommendedName>
        <fullName evidence="8">S-methyl-5-thioribose-1-phosphate isomerase</fullName>
    </recommendedName>
</protein>
<dbReference type="AlphaFoldDB" id="A0A1Y2G2A5"/>
<dbReference type="OrthoDB" id="2461at2759"/>
<feature type="compositionally biased region" description="Low complexity" evidence="5">
    <location>
        <begin position="8"/>
        <end position="21"/>
    </location>
</feature>
<dbReference type="InParanoid" id="A0A1Y2G2A5"/>
<dbReference type="NCBIfam" id="TIGR00524">
    <property type="entry name" value="eIF-2B_rel"/>
    <property type="match status" value="1"/>
</dbReference>